<name>A0A1I7IQ34_9FLAO</name>
<dbReference type="RefSeq" id="WP_093026407.1">
    <property type="nucleotide sequence ID" value="NZ_FPBK01000019.1"/>
</dbReference>
<dbReference type="EMBL" id="FPBK01000019">
    <property type="protein sequence ID" value="SFU75030.1"/>
    <property type="molecule type" value="Genomic_DNA"/>
</dbReference>
<dbReference type="Proteomes" id="UP000199138">
    <property type="component" value="Unassembled WGS sequence"/>
</dbReference>
<accession>A0A1I7IQ34</accession>
<sequence>MQKKYHKGNFFKHTYCVFKQVIKEDFPFQNEKPHYKSKSGSSYFYTEEGVFRVANHWGRAANCRWRIASIPTAKKDRVKIGFARWTDFYSDSETEKLYVITINGNDIEFQHKDAFPSENKIKRTAADTAKTIRKIKKLQEGKNPTISEEQAQTEIRKLIYT</sequence>
<evidence type="ECO:0000313" key="1">
    <source>
        <dbReference type="EMBL" id="SFU75030.1"/>
    </source>
</evidence>
<reference evidence="1 2" key="1">
    <citation type="submission" date="2016-10" db="EMBL/GenBank/DDBJ databases">
        <authorList>
            <person name="de Groot N.N."/>
        </authorList>
    </citation>
    <scope>NUCLEOTIDE SEQUENCE [LARGE SCALE GENOMIC DNA]</scope>
    <source>
        <strain evidence="1 2">CGMCC 1.12333</strain>
    </source>
</reference>
<gene>
    <name evidence="1" type="ORF">SAMN05216480_11924</name>
</gene>
<keyword evidence="2" id="KW-1185">Reference proteome</keyword>
<dbReference type="AlphaFoldDB" id="A0A1I7IQ34"/>
<dbReference type="OrthoDB" id="1187827at2"/>
<protein>
    <submittedName>
        <fullName evidence="1">Uncharacterized protein</fullName>
    </submittedName>
</protein>
<proteinExistence type="predicted"/>
<organism evidence="1 2">
    <name type="scientific">Pustulibacterium marinum</name>
    <dbReference type="NCBI Taxonomy" id="1224947"/>
    <lineage>
        <taxon>Bacteria</taxon>
        <taxon>Pseudomonadati</taxon>
        <taxon>Bacteroidota</taxon>
        <taxon>Flavobacteriia</taxon>
        <taxon>Flavobacteriales</taxon>
        <taxon>Flavobacteriaceae</taxon>
        <taxon>Pustulibacterium</taxon>
    </lineage>
</organism>
<evidence type="ECO:0000313" key="2">
    <source>
        <dbReference type="Proteomes" id="UP000199138"/>
    </source>
</evidence>
<dbReference type="STRING" id="1224947.SAMN05216480_11924"/>